<organism evidence="1 2">
    <name type="scientific">Agrocybe chaxingu</name>
    <dbReference type="NCBI Taxonomy" id="84603"/>
    <lineage>
        <taxon>Eukaryota</taxon>
        <taxon>Fungi</taxon>
        <taxon>Dikarya</taxon>
        <taxon>Basidiomycota</taxon>
        <taxon>Agaricomycotina</taxon>
        <taxon>Agaricomycetes</taxon>
        <taxon>Agaricomycetidae</taxon>
        <taxon>Agaricales</taxon>
        <taxon>Agaricineae</taxon>
        <taxon>Strophariaceae</taxon>
        <taxon>Agrocybe</taxon>
    </lineage>
</organism>
<evidence type="ECO:0000313" key="2">
    <source>
        <dbReference type="Proteomes" id="UP001148786"/>
    </source>
</evidence>
<name>A0A9W8K4G2_9AGAR</name>
<comment type="caution">
    <text evidence="1">The sequence shown here is derived from an EMBL/GenBank/DDBJ whole genome shotgun (WGS) entry which is preliminary data.</text>
</comment>
<proteinExistence type="predicted"/>
<dbReference type="EMBL" id="JANKHO010000298">
    <property type="protein sequence ID" value="KAJ3511875.1"/>
    <property type="molecule type" value="Genomic_DNA"/>
</dbReference>
<dbReference type="AlphaFoldDB" id="A0A9W8K4G2"/>
<sequence length="76" mass="8398">MATSTTSNNAQLKIILVQRAMKFVHDEFEDPLNSVVAARTSSGSGNSLQELVTLSSRSGTQWEPQALRIMRNTFKT</sequence>
<evidence type="ECO:0000313" key="1">
    <source>
        <dbReference type="EMBL" id="KAJ3511875.1"/>
    </source>
</evidence>
<accession>A0A9W8K4G2</accession>
<protein>
    <submittedName>
        <fullName evidence="1">Uncharacterized protein</fullName>
    </submittedName>
</protein>
<keyword evidence="2" id="KW-1185">Reference proteome</keyword>
<dbReference type="Proteomes" id="UP001148786">
    <property type="component" value="Unassembled WGS sequence"/>
</dbReference>
<reference evidence="1" key="1">
    <citation type="submission" date="2022-07" db="EMBL/GenBank/DDBJ databases">
        <title>Genome Sequence of Agrocybe chaxingu.</title>
        <authorList>
            <person name="Buettner E."/>
        </authorList>
    </citation>
    <scope>NUCLEOTIDE SEQUENCE</scope>
    <source>
        <strain evidence="1">MP-N11</strain>
    </source>
</reference>
<gene>
    <name evidence="1" type="ORF">NLJ89_g3851</name>
</gene>